<gene>
    <name evidence="1" type="ORF">Patl1_00122</name>
</gene>
<evidence type="ECO:0000313" key="1">
    <source>
        <dbReference type="EMBL" id="KAJ0111691.1"/>
    </source>
</evidence>
<dbReference type="Proteomes" id="UP001164250">
    <property type="component" value="Chromosome 1"/>
</dbReference>
<keyword evidence="2" id="KW-1185">Reference proteome</keyword>
<evidence type="ECO:0000313" key="2">
    <source>
        <dbReference type="Proteomes" id="UP001164250"/>
    </source>
</evidence>
<name>A0ACC1C7W8_9ROSI</name>
<sequence length="265" mass="28991">MSVMGCFYEQSRLYLGLGRDGLLPSIFAKVHRTRHTPVHSQIWVGIVAALLAGLFNVHVLSHILSVGTLIGMWSSHCILACFQTGYSVVSACVIALRWKDKTANRIPSRWTSAWREGVICLVVIAACGFGGGLCYRLSSAYIFLLIPGVIAVIACAALCLRQARLLALAAIMWSSVGEGVTAITGWIRTAYAHPPGFSCPGVPIVPAVSIFFNMFLFAQLHHEAWWRFIILSVITIGLYAVYGQYHANPSSDTVIYHRAPLQEAQ</sequence>
<proteinExistence type="predicted"/>
<reference evidence="2" key="1">
    <citation type="journal article" date="2023" name="G3 (Bethesda)">
        <title>Genome assembly and association tests identify interacting loci associated with vigor, precocity, and sex in interspecific pistachio rootstocks.</title>
        <authorList>
            <person name="Palmer W."/>
            <person name="Jacygrad E."/>
            <person name="Sagayaradj S."/>
            <person name="Cavanaugh K."/>
            <person name="Han R."/>
            <person name="Bertier L."/>
            <person name="Beede B."/>
            <person name="Kafkas S."/>
            <person name="Golino D."/>
            <person name="Preece J."/>
            <person name="Michelmore R."/>
        </authorList>
    </citation>
    <scope>NUCLEOTIDE SEQUENCE [LARGE SCALE GENOMIC DNA]</scope>
</reference>
<comment type="caution">
    <text evidence="1">The sequence shown here is derived from an EMBL/GenBank/DDBJ whole genome shotgun (WGS) entry which is preliminary data.</text>
</comment>
<dbReference type="EMBL" id="CM047897">
    <property type="protein sequence ID" value="KAJ0111691.1"/>
    <property type="molecule type" value="Genomic_DNA"/>
</dbReference>
<accession>A0ACC1C7W8</accession>
<organism evidence="1 2">
    <name type="scientific">Pistacia atlantica</name>
    <dbReference type="NCBI Taxonomy" id="434234"/>
    <lineage>
        <taxon>Eukaryota</taxon>
        <taxon>Viridiplantae</taxon>
        <taxon>Streptophyta</taxon>
        <taxon>Embryophyta</taxon>
        <taxon>Tracheophyta</taxon>
        <taxon>Spermatophyta</taxon>
        <taxon>Magnoliopsida</taxon>
        <taxon>eudicotyledons</taxon>
        <taxon>Gunneridae</taxon>
        <taxon>Pentapetalae</taxon>
        <taxon>rosids</taxon>
        <taxon>malvids</taxon>
        <taxon>Sapindales</taxon>
        <taxon>Anacardiaceae</taxon>
        <taxon>Pistacia</taxon>
    </lineage>
</organism>
<protein>
    <submittedName>
        <fullName evidence="1">Uncharacterized protein</fullName>
    </submittedName>
</protein>